<proteinExistence type="predicted"/>
<protein>
    <submittedName>
        <fullName evidence="1">Uncharacterized protein</fullName>
    </submittedName>
</protein>
<evidence type="ECO:0000313" key="1">
    <source>
        <dbReference type="EMBL" id="KFG26831.1"/>
    </source>
</evidence>
<accession>A0A086J3W3</accession>
<dbReference type="Proteomes" id="UP000054524">
    <property type="component" value="Unassembled WGS sequence"/>
</dbReference>
<dbReference type="GeneID" id="77675960"/>
<evidence type="ECO:0000313" key="2">
    <source>
        <dbReference type="Proteomes" id="UP000054524"/>
    </source>
</evidence>
<name>A0A086J3W3_NEMA1</name>
<dbReference type="RefSeq" id="XP_052905386.1">
    <property type="nucleotide sequence ID" value="XM_053048626.1"/>
</dbReference>
<sequence length="74" mass="8256">MLKQENMQSTANFKRSILPRNRSQVADCLYELSLAETMVKPEVATIKKPPTLINYAIYEAVAADTLGFPSILPN</sequence>
<comment type="caution">
    <text evidence="1">The sequence shown here is derived from an EMBL/GenBank/DDBJ whole genome shotgun (WGS) entry which is preliminary data.</text>
</comment>
<organism evidence="1 2">
    <name type="scientific">Nematocida ausubeli (strain ATCC PRA-371 / ERTm2)</name>
    <name type="common">Nematode killer fungus</name>
    <dbReference type="NCBI Taxonomy" id="1913371"/>
    <lineage>
        <taxon>Eukaryota</taxon>
        <taxon>Fungi</taxon>
        <taxon>Fungi incertae sedis</taxon>
        <taxon>Microsporidia</taxon>
        <taxon>Nematocida</taxon>
    </lineage>
</organism>
<reference evidence="1 2" key="1">
    <citation type="journal article" date="2014" name="Genome Announc.">
        <title>Genome Sequence of the Microsporidian Species Nematocida sp1 Strain ERTm6 (ATCC PRA-372).</title>
        <authorList>
            <person name="Bakowski M.A."/>
            <person name="Priest M."/>
            <person name="Young S."/>
            <person name="Cuomo C.A."/>
            <person name="Troemel E.R."/>
        </authorList>
    </citation>
    <scope>NUCLEOTIDE SEQUENCE [LARGE SCALE GENOMIC DNA]</scope>
    <source>
        <strain evidence="1 2">ERTm6</strain>
    </source>
</reference>
<dbReference type="EMBL" id="AKIJ01000002">
    <property type="protein sequence ID" value="KFG26831.1"/>
    <property type="molecule type" value="Genomic_DNA"/>
</dbReference>
<dbReference type="HOGENOM" id="CLU_2688372_0_0_1"/>
<dbReference type="AlphaFoldDB" id="A0A086J3W3"/>
<keyword evidence="2" id="KW-1185">Reference proteome</keyword>
<gene>
    <name evidence="1" type="ORF">NESG_00987</name>
</gene>